<accession>A0A914C1S8</accession>
<dbReference type="AlphaFoldDB" id="A0A914C1S8"/>
<name>A0A914C1S8_9BILA</name>
<organism evidence="1 2">
    <name type="scientific">Acrobeloides nanus</name>
    <dbReference type="NCBI Taxonomy" id="290746"/>
    <lineage>
        <taxon>Eukaryota</taxon>
        <taxon>Metazoa</taxon>
        <taxon>Ecdysozoa</taxon>
        <taxon>Nematoda</taxon>
        <taxon>Chromadorea</taxon>
        <taxon>Rhabditida</taxon>
        <taxon>Tylenchina</taxon>
        <taxon>Cephalobomorpha</taxon>
        <taxon>Cephaloboidea</taxon>
        <taxon>Cephalobidae</taxon>
        <taxon>Acrobeloides</taxon>
    </lineage>
</organism>
<evidence type="ECO:0000313" key="2">
    <source>
        <dbReference type="WBParaSite" id="ACRNAN_Path_1522.g5933.t1"/>
    </source>
</evidence>
<evidence type="ECO:0000313" key="1">
    <source>
        <dbReference type="Proteomes" id="UP000887540"/>
    </source>
</evidence>
<reference evidence="2" key="1">
    <citation type="submission" date="2022-11" db="UniProtKB">
        <authorList>
            <consortium name="WormBaseParasite"/>
        </authorList>
    </citation>
    <scope>IDENTIFICATION</scope>
</reference>
<proteinExistence type="predicted"/>
<keyword evidence="1" id="KW-1185">Reference proteome</keyword>
<dbReference type="WBParaSite" id="ACRNAN_Path_1522.g5933.t1">
    <property type="protein sequence ID" value="ACRNAN_Path_1522.g5933.t1"/>
    <property type="gene ID" value="ACRNAN_Path_1522.g5933"/>
</dbReference>
<dbReference type="Proteomes" id="UP000887540">
    <property type="component" value="Unplaced"/>
</dbReference>
<sequence length="110" mass="12997">MTTSCSHHHHYKVYRHPCPSQDQENEDGAKILNGEKVYKVPCSEHHHHHHKHDDKEVKDPIIRFGRSIRKNVYAKEVQDPIIRFGRSIPVNEYPKENISPKFQLLKKLLT</sequence>
<protein>
    <submittedName>
        <fullName evidence="2">Uncharacterized protein</fullName>
    </submittedName>
</protein>